<feature type="region of interest" description="Disordered" evidence="1">
    <location>
        <begin position="71"/>
        <end position="94"/>
    </location>
</feature>
<reference evidence="2" key="1">
    <citation type="submission" date="2022-08" db="UniProtKB">
        <authorList>
            <consortium name="EnsemblMetazoa"/>
        </authorList>
    </citation>
    <scope>IDENTIFICATION</scope>
</reference>
<sequence>MKLWHRKSVIPMPSISTHLRHSVACAREWIIRFHESDAHQRIAHPADVCIAWVVAVEFEPEIRIGERLSAEESYRKNQQSPKTMTNRRPKMTGQSSVHEASSLCCYVTEALLVAIIEVPGAYPVCASPGPVVEQSPCYRTL</sequence>
<dbReference type="EnsemblMetazoa" id="ACOM034824-RA">
    <property type="protein sequence ID" value="ACOM034824-PA.1"/>
    <property type="gene ID" value="ACOM034824"/>
</dbReference>
<organism evidence="2">
    <name type="scientific">Anopheles coluzzii</name>
    <name type="common">African malaria mosquito</name>
    <dbReference type="NCBI Taxonomy" id="1518534"/>
    <lineage>
        <taxon>Eukaryota</taxon>
        <taxon>Metazoa</taxon>
        <taxon>Ecdysozoa</taxon>
        <taxon>Arthropoda</taxon>
        <taxon>Hexapoda</taxon>
        <taxon>Insecta</taxon>
        <taxon>Pterygota</taxon>
        <taxon>Neoptera</taxon>
        <taxon>Endopterygota</taxon>
        <taxon>Diptera</taxon>
        <taxon>Nematocera</taxon>
        <taxon>Culicoidea</taxon>
        <taxon>Culicidae</taxon>
        <taxon>Anophelinae</taxon>
        <taxon>Anopheles</taxon>
    </lineage>
</organism>
<dbReference type="AlphaFoldDB" id="A0A8W7PPX1"/>
<accession>A0A8W7PPX1</accession>
<name>A0A8W7PPX1_ANOCL</name>
<proteinExistence type="predicted"/>
<dbReference type="Proteomes" id="UP000075882">
    <property type="component" value="Unassembled WGS sequence"/>
</dbReference>
<protein>
    <submittedName>
        <fullName evidence="2">Uncharacterized protein</fullName>
    </submittedName>
</protein>
<evidence type="ECO:0000313" key="2">
    <source>
        <dbReference type="EnsemblMetazoa" id="ACOM034824-PA.1"/>
    </source>
</evidence>
<evidence type="ECO:0000256" key="1">
    <source>
        <dbReference type="SAM" id="MobiDB-lite"/>
    </source>
</evidence>